<accession>A0ABR6VJ70</accession>
<evidence type="ECO:0000313" key="2">
    <source>
        <dbReference type="EMBL" id="MBC3537333.1"/>
    </source>
</evidence>
<evidence type="ECO:0000256" key="1">
    <source>
        <dbReference type="SAM" id="Phobius"/>
    </source>
</evidence>
<keyword evidence="1" id="KW-0812">Transmembrane</keyword>
<organism evidence="2 3">
    <name type="scientific">Megasphaera hominis</name>
    <dbReference type="NCBI Taxonomy" id="159836"/>
    <lineage>
        <taxon>Bacteria</taxon>
        <taxon>Bacillati</taxon>
        <taxon>Bacillota</taxon>
        <taxon>Negativicutes</taxon>
        <taxon>Veillonellales</taxon>
        <taxon>Veillonellaceae</taxon>
        <taxon>Megasphaera</taxon>
    </lineage>
</organism>
<dbReference type="EMBL" id="JACOGK010000025">
    <property type="protein sequence ID" value="MBC3537333.1"/>
    <property type="molecule type" value="Genomic_DNA"/>
</dbReference>
<dbReference type="Proteomes" id="UP000606870">
    <property type="component" value="Unassembled WGS sequence"/>
</dbReference>
<sequence>MTNKMMASEPLATWINSNYEKMQTKTAEQREQEKREAEAAIKVAKEVMALQNEADAWKGATLFLAAILMGVAMIIYTMWKFGLIVR</sequence>
<name>A0ABR6VJ70_9FIRM</name>
<feature type="transmembrane region" description="Helical" evidence="1">
    <location>
        <begin position="60"/>
        <end position="79"/>
    </location>
</feature>
<dbReference type="RefSeq" id="WP_186503616.1">
    <property type="nucleotide sequence ID" value="NZ_JACOGK010000025.1"/>
</dbReference>
<proteinExistence type="predicted"/>
<keyword evidence="1" id="KW-0472">Membrane</keyword>
<gene>
    <name evidence="2" type="ORF">H8J70_08725</name>
</gene>
<reference evidence="2 3" key="1">
    <citation type="submission" date="2020-08" db="EMBL/GenBank/DDBJ databases">
        <authorList>
            <person name="Liu C."/>
            <person name="Sun Q."/>
        </authorList>
    </citation>
    <scope>NUCLEOTIDE SEQUENCE [LARGE SCALE GENOMIC DNA]</scope>
    <source>
        <strain evidence="2 3">NSJ-59</strain>
    </source>
</reference>
<keyword evidence="1" id="KW-1133">Transmembrane helix</keyword>
<evidence type="ECO:0000313" key="3">
    <source>
        <dbReference type="Proteomes" id="UP000606870"/>
    </source>
</evidence>
<protein>
    <submittedName>
        <fullName evidence="2">Uncharacterized protein</fullName>
    </submittedName>
</protein>
<keyword evidence="3" id="KW-1185">Reference proteome</keyword>
<comment type="caution">
    <text evidence="2">The sequence shown here is derived from an EMBL/GenBank/DDBJ whole genome shotgun (WGS) entry which is preliminary data.</text>
</comment>